<reference evidence="2" key="1">
    <citation type="submission" date="2022-08" db="UniProtKB">
        <authorList>
            <consortium name="EnsemblMetazoa"/>
        </authorList>
    </citation>
    <scope>IDENTIFICATION</scope>
</reference>
<evidence type="ECO:0000313" key="2">
    <source>
        <dbReference type="EnsemblMetazoa" id="ACOM032725-PA.1"/>
    </source>
</evidence>
<dbReference type="EnsemblMetazoa" id="ACOM032725-RA">
    <property type="protein sequence ID" value="ACOM032725-PA.1"/>
    <property type="gene ID" value="ACOM032725"/>
</dbReference>
<organism evidence="2">
    <name type="scientific">Anopheles coluzzii</name>
    <name type="common">African malaria mosquito</name>
    <dbReference type="NCBI Taxonomy" id="1518534"/>
    <lineage>
        <taxon>Eukaryota</taxon>
        <taxon>Metazoa</taxon>
        <taxon>Ecdysozoa</taxon>
        <taxon>Arthropoda</taxon>
        <taxon>Hexapoda</taxon>
        <taxon>Insecta</taxon>
        <taxon>Pterygota</taxon>
        <taxon>Neoptera</taxon>
        <taxon>Endopterygota</taxon>
        <taxon>Diptera</taxon>
        <taxon>Nematocera</taxon>
        <taxon>Culicoidea</taxon>
        <taxon>Culicidae</taxon>
        <taxon>Anophelinae</taxon>
        <taxon>Anopheles</taxon>
    </lineage>
</organism>
<dbReference type="GO" id="GO:0003677">
    <property type="term" value="F:DNA binding"/>
    <property type="evidence" value="ECO:0007669"/>
    <property type="project" value="InterPro"/>
</dbReference>
<dbReference type="Proteomes" id="UP000075882">
    <property type="component" value="Unassembled WGS sequence"/>
</dbReference>
<dbReference type="Pfam" id="PF09664">
    <property type="entry name" value="DUF2399"/>
    <property type="match status" value="1"/>
</dbReference>
<feature type="domain" description="DUF2399" evidence="1">
    <location>
        <begin position="4"/>
        <end position="138"/>
    </location>
</feature>
<dbReference type="GO" id="GO:0005694">
    <property type="term" value="C:chromosome"/>
    <property type="evidence" value="ECO:0007669"/>
    <property type="project" value="InterPro"/>
</dbReference>
<dbReference type="InterPro" id="IPR036078">
    <property type="entry name" value="Spo11/TopoVI_A_sf"/>
</dbReference>
<dbReference type="InterPro" id="IPR024465">
    <property type="entry name" value="DUF2399"/>
</dbReference>
<dbReference type="SUPFAM" id="SSF56726">
    <property type="entry name" value="DNA topoisomerase IV, alpha subunit"/>
    <property type="match status" value="1"/>
</dbReference>
<accession>A0A8W7PJD1</accession>
<proteinExistence type="predicted"/>
<dbReference type="AlphaFoldDB" id="A0A8W7PJD1"/>
<evidence type="ECO:0000259" key="1">
    <source>
        <dbReference type="Pfam" id="PF09664"/>
    </source>
</evidence>
<name>A0A8W7PJD1_ANOCL</name>
<dbReference type="Gene3D" id="3.40.1360.10">
    <property type="match status" value="1"/>
</dbReference>
<protein>
    <recommendedName>
        <fullName evidence="1">DUF2399 domain-containing protein</fullName>
    </recommendedName>
</protein>
<sequence length="149" mass="16405">MVQMVRIVENLSVFEVLTRQAEPVLTLWVPGYPHRRWLQAVGHLLSLLRLPVQVACDLDPAGVAIALQVGELAGQAGCAWQPWRMQADELTLAHGGQPLKEEDQQALARLARQQLPPMLADLCAAMLERQLKVEQEALFIGHGDEGMAG</sequence>